<protein>
    <submittedName>
        <fullName evidence="1">Uncharacterized protein</fullName>
    </submittedName>
</protein>
<reference evidence="1" key="1">
    <citation type="submission" date="2020-09" db="EMBL/GenBank/DDBJ databases">
        <title>Genome seq and assembly of Tianweitania sp.</title>
        <authorList>
            <person name="Chhetri G."/>
        </authorList>
    </citation>
    <scope>NUCLEOTIDE SEQUENCE</scope>
    <source>
        <strain evidence="1">Rool2</strain>
    </source>
</reference>
<dbReference type="RefSeq" id="WP_188166045.1">
    <property type="nucleotide sequence ID" value="NZ_JACVVX010000006.1"/>
</dbReference>
<dbReference type="Proteomes" id="UP000643405">
    <property type="component" value="Unassembled WGS sequence"/>
</dbReference>
<proteinExistence type="predicted"/>
<comment type="caution">
    <text evidence="1">The sequence shown here is derived from an EMBL/GenBank/DDBJ whole genome shotgun (WGS) entry which is preliminary data.</text>
</comment>
<organism evidence="1 2">
    <name type="scientific">Oryzicola mucosus</name>
    <dbReference type="NCBI Taxonomy" id="2767425"/>
    <lineage>
        <taxon>Bacteria</taxon>
        <taxon>Pseudomonadati</taxon>
        <taxon>Pseudomonadota</taxon>
        <taxon>Alphaproteobacteria</taxon>
        <taxon>Hyphomicrobiales</taxon>
        <taxon>Phyllobacteriaceae</taxon>
        <taxon>Oryzicola</taxon>
    </lineage>
</organism>
<accession>A0A8J6U5N4</accession>
<keyword evidence="2" id="KW-1185">Reference proteome</keyword>
<gene>
    <name evidence="1" type="ORF">ICI42_18285</name>
</gene>
<dbReference type="AlphaFoldDB" id="A0A8J6U5N4"/>
<evidence type="ECO:0000313" key="1">
    <source>
        <dbReference type="EMBL" id="MBD0416605.1"/>
    </source>
</evidence>
<evidence type="ECO:0000313" key="2">
    <source>
        <dbReference type="Proteomes" id="UP000643405"/>
    </source>
</evidence>
<dbReference type="EMBL" id="JACVVX010000006">
    <property type="protein sequence ID" value="MBD0416605.1"/>
    <property type="molecule type" value="Genomic_DNA"/>
</dbReference>
<sequence>MSEGKTHLDELLSDPMVQLVMERDRVRPDELRRLIVKAVDGTDTAVVPPAHLISACRAAGLCA</sequence>
<name>A0A8J6U5N4_9HYPH</name>